<dbReference type="PANTHER" id="PTHR14237:SF19">
    <property type="entry name" value="MITOCHONDRIAL AMIDOXIME REDUCING COMPONENT 1"/>
    <property type="match status" value="1"/>
</dbReference>
<evidence type="ECO:0000313" key="3">
    <source>
        <dbReference type="EMBL" id="VDD91349.1"/>
    </source>
</evidence>
<gene>
    <name evidence="3" type="ORF">EVEC_LOCUS6100</name>
</gene>
<keyword evidence="1" id="KW-0812">Transmembrane</keyword>
<dbReference type="WBParaSite" id="EVEC_0000652601-mRNA-1">
    <property type="protein sequence ID" value="EVEC_0000652601-mRNA-1"/>
    <property type="gene ID" value="EVEC_0000652601"/>
</dbReference>
<proteinExistence type="predicted"/>
<dbReference type="PROSITE" id="PS51340">
    <property type="entry name" value="MOSC"/>
    <property type="match status" value="1"/>
</dbReference>
<keyword evidence="1" id="KW-1133">Transmembrane helix</keyword>
<dbReference type="InterPro" id="IPR005302">
    <property type="entry name" value="MoCF_Sase_C"/>
</dbReference>
<dbReference type="OrthoDB" id="17255at2759"/>
<dbReference type="GO" id="GO:0030170">
    <property type="term" value="F:pyridoxal phosphate binding"/>
    <property type="evidence" value="ECO:0007669"/>
    <property type="project" value="InterPro"/>
</dbReference>
<protein>
    <submittedName>
        <fullName evidence="5">MOSC domain-containing protein</fullName>
    </submittedName>
</protein>
<dbReference type="AlphaFoldDB" id="A0A0N4V859"/>
<keyword evidence="1" id="KW-0472">Membrane</keyword>
<dbReference type="InterPro" id="IPR005303">
    <property type="entry name" value="MOCOS_middle"/>
</dbReference>
<evidence type="ECO:0000313" key="4">
    <source>
        <dbReference type="Proteomes" id="UP000274131"/>
    </source>
</evidence>
<dbReference type="Pfam" id="PF03473">
    <property type="entry name" value="MOSC"/>
    <property type="match status" value="1"/>
</dbReference>
<evidence type="ECO:0000313" key="5">
    <source>
        <dbReference type="WBParaSite" id="EVEC_0000652601-mRNA-1"/>
    </source>
</evidence>
<dbReference type="Proteomes" id="UP000274131">
    <property type="component" value="Unassembled WGS sequence"/>
</dbReference>
<dbReference type="EMBL" id="UXUI01008377">
    <property type="protein sequence ID" value="VDD91349.1"/>
    <property type="molecule type" value="Genomic_DNA"/>
</dbReference>
<organism evidence="5">
    <name type="scientific">Enterobius vermicularis</name>
    <name type="common">Human pinworm</name>
    <dbReference type="NCBI Taxonomy" id="51028"/>
    <lineage>
        <taxon>Eukaryota</taxon>
        <taxon>Metazoa</taxon>
        <taxon>Ecdysozoa</taxon>
        <taxon>Nematoda</taxon>
        <taxon>Chromadorea</taxon>
        <taxon>Rhabditida</taxon>
        <taxon>Spirurina</taxon>
        <taxon>Oxyuridomorpha</taxon>
        <taxon>Oxyuroidea</taxon>
        <taxon>Oxyuridae</taxon>
        <taxon>Enterobius</taxon>
    </lineage>
</organism>
<dbReference type="GO" id="GO:0003824">
    <property type="term" value="F:catalytic activity"/>
    <property type="evidence" value="ECO:0007669"/>
    <property type="project" value="InterPro"/>
</dbReference>
<accession>A0A0N4V859</accession>
<keyword evidence="4" id="KW-1185">Reference proteome</keyword>
<feature type="domain" description="MOSC" evidence="2">
    <location>
        <begin position="159"/>
        <end position="312"/>
    </location>
</feature>
<reference evidence="5" key="1">
    <citation type="submission" date="2017-02" db="UniProtKB">
        <authorList>
            <consortium name="WormBaseParasite"/>
        </authorList>
    </citation>
    <scope>IDENTIFICATION</scope>
</reference>
<dbReference type="SUPFAM" id="SSF141673">
    <property type="entry name" value="MOSC N-terminal domain-like"/>
    <property type="match status" value="1"/>
</dbReference>
<dbReference type="InterPro" id="IPR011037">
    <property type="entry name" value="Pyrv_Knase-like_insert_dom_sf"/>
</dbReference>
<sequence length="318" mass="36393">MSKHWVALASAFVVGTLGSLIAAFMYNRHKKKLFNMLTDYVLIGHVSGLNIFPVKSMKGVSVKEMECTQVGGRLNEMEDRHFMVVNENTGKFLTARQYPKLITVSTEVRVSLLTLLFRKLKQDGLDCGDEIGNFLCQYLDTTDKIRVLYYVKNLYSERDVVPEESWLLGSVPKIRDPVSHFIQQCPYLAICESTVNDLNSRLSSEDKVDMRSFRPGIEIRGPKPYDEDVWGELKITDVTFTCYRPCTRCVITTIDPDTGIRRQNNQPLKLLREYRKVPEKLHKIYGDSPAFGVYMGVTNKGTIRVGDPVFARYKNHPF</sequence>
<dbReference type="Pfam" id="PF03476">
    <property type="entry name" value="MOSC_N"/>
    <property type="match status" value="1"/>
</dbReference>
<reference evidence="3 4" key="2">
    <citation type="submission" date="2018-10" db="EMBL/GenBank/DDBJ databases">
        <authorList>
            <consortium name="Pathogen Informatics"/>
        </authorList>
    </citation>
    <scope>NUCLEOTIDE SEQUENCE [LARGE SCALE GENOMIC DNA]</scope>
</reference>
<dbReference type="PANTHER" id="PTHR14237">
    <property type="entry name" value="MOLYBDOPTERIN COFACTOR SULFURASE MOSC"/>
    <property type="match status" value="1"/>
</dbReference>
<name>A0A0N4V859_ENTVE</name>
<evidence type="ECO:0000259" key="2">
    <source>
        <dbReference type="PROSITE" id="PS51340"/>
    </source>
</evidence>
<dbReference type="SUPFAM" id="SSF50800">
    <property type="entry name" value="PK beta-barrel domain-like"/>
    <property type="match status" value="1"/>
</dbReference>
<dbReference type="STRING" id="51028.A0A0N4V859"/>
<dbReference type="GO" id="GO:0030151">
    <property type="term" value="F:molybdenum ion binding"/>
    <property type="evidence" value="ECO:0007669"/>
    <property type="project" value="InterPro"/>
</dbReference>
<feature type="transmembrane region" description="Helical" evidence="1">
    <location>
        <begin position="6"/>
        <end position="26"/>
    </location>
</feature>
<evidence type="ECO:0000256" key="1">
    <source>
        <dbReference type="SAM" id="Phobius"/>
    </source>
</evidence>